<comment type="caution">
    <text evidence="14">The sequence shown here is derived from an EMBL/GenBank/DDBJ whole genome shotgun (WGS) entry which is preliminary data.</text>
</comment>
<evidence type="ECO:0000256" key="2">
    <source>
        <dbReference type="ARBA" id="ARBA00022475"/>
    </source>
</evidence>
<protein>
    <recommendedName>
        <fullName evidence="11 12">Elongation factor 4</fullName>
        <shortName evidence="12">EF-4</shortName>
        <ecNumber evidence="11 12">3.6.5.n1</ecNumber>
    </recommendedName>
    <alternativeName>
        <fullName evidence="12">Ribosomal back-translocase LepA</fullName>
    </alternativeName>
</protein>
<dbReference type="SUPFAM" id="SSF54980">
    <property type="entry name" value="EF-G C-terminal domain-like"/>
    <property type="match status" value="2"/>
</dbReference>
<evidence type="ECO:0000256" key="7">
    <source>
        <dbReference type="ARBA" id="ARBA00023136"/>
    </source>
</evidence>
<sequence>MKYIRNFSIIAHIDHGKSTLSDRLIQTCGGLSDREMQAQVLDSMDLERERGITIKAQSVTLNYQAQDGNTYQLNFIDTPGHVDFSYEVSRSLAACEGALLVVDAGQGVEAQTLANCYTAMEMELEVVPVLNKIDLPAAEPERVAEEIEDIVGIDAVDAVRCSAKTGLGVDLVLEEIVAKIPAPEGDPDAPLQALIIDSWFDSYLGVVSLVRIKHGSLKKNDKIKVMSTGQVWGVDRIGIFTPKQVDTQGLGCGEVGWVVCGIKDIHGAPVGDTLTQAKNGADKALAGFKKVKPQVYAGLFPISSDDYEAFRDALDKLSLNDASLFFEPESSTALGFGFRCGFLGMLHMEIIQERLEREYDLDLITTAPTVVYEIELTDGTTIHIDSPAQMPAITSINEMREPIAECNILLPQEYMGNVITLCIEKRGVQTNMVYHGKQVALTYEIPMAEVVLDFFDRLKSTSRGYASLDYGFKRFETSDMVRLDIMINGERVDALAIITHKENAQYRGRQVVEKMRELIPRQMFDIAIQAAIGNQIIARSTVKALRKDVTAKCYGGDVSRKKKLLNKQKEGKKRMKSLGRVDVPQEAFLAILHVGKD</sequence>
<dbReference type="Pfam" id="PF06421">
    <property type="entry name" value="LepA_C"/>
    <property type="match status" value="1"/>
</dbReference>
<dbReference type="Gene3D" id="3.30.70.240">
    <property type="match status" value="1"/>
</dbReference>
<keyword evidence="5 12" id="KW-0648">Protein biosynthesis</keyword>
<reference evidence="14 15" key="1">
    <citation type="submission" date="2017-11" db="EMBL/GenBank/DDBJ databases">
        <title>Draft genome sequence of environmental isolate Aeromonas cavernicola sp. nov. MDC 2508.</title>
        <authorList>
            <person name="Colston S.M."/>
            <person name="Navarro A."/>
            <person name="Martinez-Murcia A.J."/>
            <person name="Graf J."/>
        </authorList>
    </citation>
    <scope>NUCLEOTIDE SEQUENCE [LARGE SCALE GENOMIC DNA]</scope>
    <source>
        <strain evidence="14 15">MDC 2508</strain>
    </source>
</reference>
<dbReference type="GO" id="GO:0045727">
    <property type="term" value="P:positive regulation of translation"/>
    <property type="evidence" value="ECO:0007669"/>
    <property type="project" value="UniProtKB-UniRule"/>
</dbReference>
<keyword evidence="6 12" id="KW-0342">GTP-binding</keyword>
<dbReference type="InterPro" id="IPR035654">
    <property type="entry name" value="LepA_IV"/>
</dbReference>
<dbReference type="PANTHER" id="PTHR43512:SF4">
    <property type="entry name" value="TRANSLATION FACTOR GUF1 HOMOLOG, CHLOROPLASTIC"/>
    <property type="match status" value="1"/>
</dbReference>
<comment type="function">
    <text evidence="9 12">Required for accurate and efficient protein synthesis under certain stress conditions. May act as a fidelity factor of the translation reaction, by catalyzing a one-codon backward translocation of tRNAs on improperly translocated ribosomes. Back-translocation proceeds from a post-translocation (POST) complex to a pre-translocation (PRE) complex, thus giving elongation factor G a second chance to translocate the tRNAs correctly. Binds to ribosomes in a GTP-dependent manner.</text>
</comment>
<dbReference type="FunFam" id="3.30.70.2570:FF:000001">
    <property type="entry name" value="Translation factor GUF1, mitochondrial"/>
    <property type="match status" value="1"/>
</dbReference>
<keyword evidence="15" id="KW-1185">Reference proteome</keyword>
<evidence type="ECO:0000256" key="8">
    <source>
        <dbReference type="ARBA" id="ARBA00050293"/>
    </source>
</evidence>
<dbReference type="Pfam" id="PF03144">
    <property type="entry name" value="GTP_EFTU_D2"/>
    <property type="match status" value="1"/>
</dbReference>
<accession>A0A2H9U6H1</accession>
<dbReference type="GO" id="GO:0003746">
    <property type="term" value="F:translation elongation factor activity"/>
    <property type="evidence" value="ECO:0007669"/>
    <property type="project" value="UniProtKB-UniRule"/>
</dbReference>
<dbReference type="NCBIfam" id="TIGR01393">
    <property type="entry name" value="lepA"/>
    <property type="match status" value="1"/>
</dbReference>
<dbReference type="PROSITE" id="PS00301">
    <property type="entry name" value="G_TR_1"/>
    <property type="match status" value="1"/>
</dbReference>
<dbReference type="RefSeq" id="WP_100293332.1">
    <property type="nucleotide sequence ID" value="NZ_PGGC01000051.1"/>
</dbReference>
<dbReference type="EMBL" id="PGGC01000051">
    <property type="protein sequence ID" value="PJG59656.1"/>
    <property type="molecule type" value="Genomic_DNA"/>
</dbReference>
<dbReference type="InterPro" id="IPR038363">
    <property type="entry name" value="LepA_C_sf"/>
</dbReference>
<comment type="subcellular location">
    <subcellularLocation>
        <location evidence="12">Cell membrane</location>
        <topology evidence="12">Peripheral membrane protein</topology>
        <orientation evidence="12">Cytoplasmic side</orientation>
    </subcellularLocation>
</comment>
<dbReference type="SUPFAM" id="SSF52540">
    <property type="entry name" value="P-loop containing nucleoside triphosphate hydrolases"/>
    <property type="match status" value="1"/>
</dbReference>
<proteinExistence type="inferred from homology"/>
<keyword evidence="4 12" id="KW-0378">Hydrolase</keyword>
<evidence type="ECO:0000313" key="15">
    <source>
        <dbReference type="Proteomes" id="UP000235861"/>
    </source>
</evidence>
<keyword evidence="14" id="KW-0251">Elongation factor</keyword>
<evidence type="ECO:0000259" key="13">
    <source>
        <dbReference type="PROSITE" id="PS51722"/>
    </source>
</evidence>
<dbReference type="InterPro" id="IPR005225">
    <property type="entry name" value="Small_GTP-bd"/>
</dbReference>
<comment type="similarity">
    <text evidence="1 12">Belongs to the TRAFAC class translation factor GTPase superfamily. Classic translation factor GTPase family. LepA subfamily.</text>
</comment>
<dbReference type="FunFam" id="3.30.70.870:FF:000004">
    <property type="entry name" value="Translation factor GUF1, mitochondrial"/>
    <property type="match status" value="1"/>
</dbReference>
<dbReference type="InterPro" id="IPR006297">
    <property type="entry name" value="EF-4"/>
</dbReference>
<evidence type="ECO:0000256" key="10">
    <source>
        <dbReference type="ARBA" id="ARBA00061052"/>
    </source>
</evidence>
<comment type="similarity">
    <text evidence="10">Belongs to the GTP-binding elongation factor family. LepA subfamily.</text>
</comment>
<dbReference type="CDD" id="cd16260">
    <property type="entry name" value="EF4_III"/>
    <property type="match status" value="1"/>
</dbReference>
<dbReference type="PANTHER" id="PTHR43512">
    <property type="entry name" value="TRANSLATION FACTOR GUF1-RELATED"/>
    <property type="match status" value="1"/>
</dbReference>
<dbReference type="GO" id="GO:0005886">
    <property type="term" value="C:plasma membrane"/>
    <property type="evidence" value="ECO:0007669"/>
    <property type="project" value="UniProtKB-SubCell"/>
</dbReference>
<dbReference type="GO" id="GO:0043022">
    <property type="term" value="F:ribosome binding"/>
    <property type="evidence" value="ECO:0007669"/>
    <property type="project" value="UniProtKB-UniRule"/>
</dbReference>
<dbReference type="Gene3D" id="3.30.70.2570">
    <property type="entry name" value="Elongation factor 4, C-terminal domain"/>
    <property type="match status" value="1"/>
</dbReference>
<dbReference type="Proteomes" id="UP000235861">
    <property type="component" value="Unassembled WGS sequence"/>
</dbReference>
<evidence type="ECO:0000256" key="3">
    <source>
        <dbReference type="ARBA" id="ARBA00022741"/>
    </source>
</evidence>
<evidence type="ECO:0000256" key="11">
    <source>
        <dbReference type="ARBA" id="ARBA00066744"/>
    </source>
</evidence>
<feature type="binding site" evidence="12">
    <location>
        <begin position="14"/>
        <end position="19"/>
    </location>
    <ligand>
        <name>GTP</name>
        <dbReference type="ChEBI" id="CHEBI:37565"/>
    </ligand>
</feature>
<keyword evidence="7 12" id="KW-0472">Membrane</keyword>
<dbReference type="GO" id="GO:0097216">
    <property type="term" value="F:guanosine tetraphosphate binding"/>
    <property type="evidence" value="ECO:0007669"/>
    <property type="project" value="UniProtKB-ARBA"/>
</dbReference>
<dbReference type="GO" id="GO:0005525">
    <property type="term" value="F:GTP binding"/>
    <property type="evidence" value="ECO:0007669"/>
    <property type="project" value="UniProtKB-UniRule"/>
</dbReference>
<dbReference type="Gene3D" id="2.40.30.10">
    <property type="entry name" value="Translation factors"/>
    <property type="match status" value="1"/>
</dbReference>
<dbReference type="InterPro" id="IPR004161">
    <property type="entry name" value="EFTu-like_2"/>
</dbReference>
<dbReference type="FunFam" id="3.30.70.240:FF:000007">
    <property type="entry name" value="Translation factor GUF1, mitochondrial"/>
    <property type="match status" value="1"/>
</dbReference>
<dbReference type="InterPro" id="IPR035647">
    <property type="entry name" value="EFG_III/V"/>
</dbReference>
<dbReference type="AlphaFoldDB" id="A0A2H9U6H1"/>
<keyword evidence="3 12" id="KW-0547">Nucleotide-binding</keyword>
<dbReference type="Pfam" id="PF00679">
    <property type="entry name" value="EFG_C"/>
    <property type="match status" value="1"/>
</dbReference>
<feature type="domain" description="Tr-type G" evidence="13">
    <location>
        <begin position="2"/>
        <end position="184"/>
    </location>
</feature>
<dbReference type="InterPro" id="IPR000640">
    <property type="entry name" value="EFG_V-like"/>
</dbReference>
<dbReference type="CDD" id="cd03699">
    <property type="entry name" value="EF4_II"/>
    <property type="match status" value="1"/>
</dbReference>
<dbReference type="PROSITE" id="PS51722">
    <property type="entry name" value="G_TR_2"/>
    <property type="match status" value="1"/>
</dbReference>
<dbReference type="Gene3D" id="3.30.70.870">
    <property type="entry name" value="Elongation Factor G (Translational Gtpase), domain 3"/>
    <property type="match status" value="1"/>
</dbReference>
<dbReference type="HAMAP" id="MF_00071">
    <property type="entry name" value="LepA"/>
    <property type="match status" value="1"/>
</dbReference>
<dbReference type="NCBIfam" id="TIGR00231">
    <property type="entry name" value="small_GTP"/>
    <property type="match status" value="1"/>
</dbReference>
<evidence type="ECO:0000256" key="5">
    <source>
        <dbReference type="ARBA" id="ARBA00022917"/>
    </source>
</evidence>
<feature type="binding site" evidence="12">
    <location>
        <begin position="131"/>
        <end position="134"/>
    </location>
    <ligand>
        <name>GTP</name>
        <dbReference type="ChEBI" id="CHEBI:37565"/>
    </ligand>
</feature>
<evidence type="ECO:0000256" key="6">
    <source>
        <dbReference type="ARBA" id="ARBA00023134"/>
    </source>
</evidence>
<dbReference type="InterPro" id="IPR000795">
    <property type="entry name" value="T_Tr_GTP-bd_dom"/>
</dbReference>
<dbReference type="InterPro" id="IPR031157">
    <property type="entry name" value="G_TR_CS"/>
</dbReference>
<keyword evidence="2 12" id="KW-1003">Cell membrane</keyword>
<name>A0A2H9U6H1_9GAMM</name>
<gene>
    <name evidence="12" type="primary">lepA</name>
    <name evidence="14" type="ORF">CUC53_06110</name>
</gene>
<dbReference type="CDD" id="cd03709">
    <property type="entry name" value="lepA_C"/>
    <property type="match status" value="1"/>
</dbReference>
<comment type="catalytic activity">
    <reaction evidence="8 12">
        <text>GTP + H2O = GDP + phosphate + H(+)</text>
        <dbReference type="Rhea" id="RHEA:19669"/>
        <dbReference type="ChEBI" id="CHEBI:15377"/>
        <dbReference type="ChEBI" id="CHEBI:15378"/>
        <dbReference type="ChEBI" id="CHEBI:37565"/>
        <dbReference type="ChEBI" id="CHEBI:43474"/>
        <dbReference type="ChEBI" id="CHEBI:58189"/>
        <dbReference type="EC" id="3.6.5.n1"/>
    </reaction>
</comment>
<dbReference type="OrthoDB" id="9804431at2"/>
<dbReference type="InterPro" id="IPR027417">
    <property type="entry name" value="P-loop_NTPase"/>
</dbReference>
<dbReference type="FunFam" id="3.40.50.300:FF:000078">
    <property type="entry name" value="Elongation factor 4"/>
    <property type="match status" value="1"/>
</dbReference>
<dbReference type="InterPro" id="IPR013842">
    <property type="entry name" value="LepA_CTD"/>
</dbReference>
<dbReference type="CDD" id="cd01890">
    <property type="entry name" value="LepA"/>
    <property type="match status" value="1"/>
</dbReference>
<evidence type="ECO:0000256" key="12">
    <source>
        <dbReference type="HAMAP-Rule" id="MF_00071"/>
    </source>
</evidence>
<organism evidence="14 15">
    <name type="scientific">Aeromonas cavernicola</name>
    <dbReference type="NCBI Taxonomy" id="1006623"/>
    <lineage>
        <taxon>Bacteria</taxon>
        <taxon>Pseudomonadati</taxon>
        <taxon>Pseudomonadota</taxon>
        <taxon>Gammaproteobacteria</taxon>
        <taxon>Aeromonadales</taxon>
        <taxon>Aeromonadaceae</taxon>
        <taxon>Aeromonas</taxon>
    </lineage>
</organism>
<dbReference type="Gene3D" id="3.40.50.300">
    <property type="entry name" value="P-loop containing nucleotide triphosphate hydrolases"/>
    <property type="match status" value="1"/>
</dbReference>
<evidence type="ECO:0000256" key="1">
    <source>
        <dbReference type="ARBA" id="ARBA00005454"/>
    </source>
</evidence>
<dbReference type="Pfam" id="PF00009">
    <property type="entry name" value="GTP_EFTU"/>
    <property type="match status" value="1"/>
</dbReference>
<evidence type="ECO:0000256" key="4">
    <source>
        <dbReference type="ARBA" id="ARBA00022801"/>
    </source>
</evidence>
<evidence type="ECO:0000313" key="14">
    <source>
        <dbReference type="EMBL" id="PJG59656.1"/>
    </source>
</evidence>
<dbReference type="PRINTS" id="PR00315">
    <property type="entry name" value="ELONGATNFCT"/>
</dbReference>
<evidence type="ECO:0000256" key="9">
    <source>
        <dbReference type="ARBA" id="ARBA00057626"/>
    </source>
</evidence>
<dbReference type="EC" id="3.6.5.n1" evidence="11 12"/>
<dbReference type="GO" id="GO:0003924">
    <property type="term" value="F:GTPase activity"/>
    <property type="evidence" value="ECO:0007669"/>
    <property type="project" value="UniProtKB-UniRule"/>
</dbReference>
<dbReference type="FunFam" id="2.40.30.10:FF:000015">
    <property type="entry name" value="Translation factor GUF1, mitochondrial"/>
    <property type="match status" value="1"/>
</dbReference>